<proteinExistence type="predicted"/>
<sequence length="234" mass="24566">MAPFGRSVSPLSIISSYAAYSASDRALPPGVAVPSIRGIKPRFVFSHKGDSPFGCSRATSPFERSESPSITSFESLYLSNIRWGSPSRCSRAAAPFSRSMSPLSVICWSYTVYSAADRILLPGAAEPRLPSEATRIPPQIVSNHLAYSALNGAPPPSAAEPWLPSGTVWALHPSFELRCVLSGGRGSPSQCSRAAAPFGHNGGSLPHTSLQGGLSLPVQQCSSAAEPQLPSDAE</sequence>
<accession>A0A498L6Q6</accession>
<gene>
    <name evidence="2" type="ORF">ROHU_031850</name>
    <name evidence="1" type="ORF">ROHU_034977</name>
</gene>
<comment type="caution">
    <text evidence="1">The sequence shown here is derived from an EMBL/GenBank/DDBJ whole genome shotgun (WGS) entry which is preliminary data.</text>
</comment>
<dbReference type="EMBL" id="QBIY01013311">
    <property type="protein sequence ID" value="RXN08428.1"/>
    <property type="molecule type" value="Genomic_DNA"/>
</dbReference>
<dbReference type="Proteomes" id="UP000290572">
    <property type="component" value="Unassembled WGS sequence"/>
</dbReference>
<evidence type="ECO:0000313" key="3">
    <source>
        <dbReference type="Proteomes" id="UP000290572"/>
    </source>
</evidence>
<name>A0A498L6Q6_LABRO</name>
<keyword evidence="3" id="KW-1185">Reference proteome</keyword>
<evidence type="ECO:0000313" key="2">
    <source>
        <dbReference type="EMBL" id="RXN08428.1"/>
    </source>
</evidence>
<reference evidence="1 3" key="1">
    <citation type="submission" date="2018-03" db="EMBL/GenBank/DDBJ databases">
        <title>Draft genome sequence of Rohu Carp (Labeo rohita).</title>
        <authorList>
            <person name="Das P."/>
            <person name="Kushwaha B."/>
            <person name="Joshi C.G."/>
            <person name="Kumar D."/>
            <person name="Nagpure N.S."/>
            <person name="Sahoo L."/>
            <person name="Das S.P."/>
            <person name="Bit A."/>
            <person name="Patnaik S."/>
            <person name="Meher P.K."/>
            <person name="Jayasankar P."/>
            <person name="Koringa P.G."/>
            <person name="Patel N.V."/>
            <person name="Hinsu A.T."/>
            <person name="Kumar R."/>
            <person name="Pandey M."/>
            <person name="Agarwal S."/>
            <person name="Srivastava S."/>
            <person name="Singh M."/>
            <person name="Iquebal M.A."/>
            <person name="Jaiswal S."/>
            <person name="Angadi U.B."/>
            <person name="Kumar N."/>
            <person name="Raza M."/>
            <person name="Shah T.M."/>
            <person name="Rai A."/>
            <person name="Jena J.K."/>
        </authorList>
    </citation>
    <scope>NUCLEOTIDE SEQUENCE [LARGE SCALE GENOMIC DNA]</scope>
    <source>
        <strain evidence="1">DASCIFA01</strain>
        <tissue evidence="1">Testis</tissue>
    </source>
</reference>
<evidence type="ECO:0000313" key="1">
    <source>
        <dbReference type="EMBL" id="RXN02506.1"/>
    </source>
</evidence>
<dbReference type="AlphaFoldDB" id="A0A498L6Q6"/>
<protein>
    <submittedName>
        <fullName evidence="1">Uncharacterized protein</fullName>
    </submittedName>
</protein>
<organism evidence="1 3">
    <name type="scientific">Labeo rohita</name>
    <name type="common">Indian major carp</name>
    <name type="synonym">Cyprinus rohita</name>
    <dbReference type="NCBI Taxonomy" id="84645"/>
    <lineage>
        <taxon>Eukaryota</taxon>
        <taxon>Metazoa</taxon>
        <taxon>Chordata</taxon>
        <taxon>Craniata</taxon>
        <taxon>Vertebrata</taxon>
        <taxon>Euteleostomi</taxon>
        <taxon>Actinopterygii</taxon>
        <taxon>Neopterygii</taxon>
        <taxon>Teleostei</taxon>
        <taxon>Ostariophysi</taxon>
        <taxon>Cypriniformes</taxon>
        <taxon>Cyprinidae</taxon>
        <taxon>Labeoninae</taxon>
        <taxon>Labeonini</taxon>
        <taxon>Labeo</taxon>
    </lineage>
</organism>
<dbReference type="EMBL" id="QBIY01013513">
    <property type="protein sequence ID" value="RXN02506.1"/>
    <property type="molecule type" value="Genomic_DNA"/>
</dbReference>